<organism evidence="8 9">
    <name type="scientific">Bartonella rattimassiliensis 15908</name>
    <dbReference type="NCBI Taxonomy" id="1094556"/>
    <lineage>
        <taxon>Bacteria</taxon>
        <taxon>Pseudomonadati</taxon>
        <taxon>Pseudomonadota</taxon>
        <taxon>Alphaproteobacteria</taxon>
        <taxon>Hyphomicrobiales</taxon>
        <taxon>Bartonellaceae</taxon>
        <taxon>Bartonella</taxon>
    </lineage>
</organism>
<dbReference type="PROSITE" id="PS50893">
    <property type="entry name" value="ABC_TRANSPORTER_2"/>
    <property type="match status" value="1"/>
</dbReference>
<dbReference type="STRING" id="1094556.MCY_00726"/>
<dbReference type="Pfam" id="PF00005">
    <property type="entry name" value="ABC_tran"/>
    <property type="match status" value="1"/>
</dbReference>
<keyword evidence="4 8" id="KW-0067">ATP-binding</keyword>
<dbReference type="RefSeq" id="WP_007347029.1">
    <property type="nucleotide sequence ID" value="NZ_CALY02000037.1"/>
</dbReference>
<keyword evidence="2" id="KW-0813">Transport</keyword>
<name>J1JPE3_9HYPH</name>
<dbReference type="Gene3D" id="3.40.50.300">
    <property type="entry name" value="P-loop containing nucleotide triphosphate hydrolases"/>
    <property type="match status" value="1"/>
</dbReference>
<evidence type="ECO:0000256" key="3">
    <source>
        <dbReference type="ARBA" id="ARBA00022741"/>
    </source>
</evidence>
<evidence type="ECO:0000313" key="9">
    <source>
        <dbReference type="Proteomes" id="UP000001077"/>
    </source>
</evidence>
<dbReference type="SUPFAM" id="SSF52540">
    <property type="entry name" value="P-loop containing nucleoside triphosphate hydrolases"/>
    <property type="match status" value="1"/>
</dbReference>
<feature type="domain" description="ABC transporter" evidence="7">
    <location>
        <begin position="2"/>
        <end position="242"/>
    </location>
</feature>
<dbReference type="PANTHER" id="PTHR42794">
    <property type="entry name" value="HEMIN IMPORT ATP-BINDING PROTEIN HMUV"/>
    <property type="match status" value="1"/>
</dbReference>
<dbReference type="InterPro" id="IPR003593">
    <property type="entry name" value="AAA+_ATPase"/>
</dbReference>
<keyword evidence="5" id="KW-1278">Translocase</keyword>
<dbReference type="SMART" id="SM00382">
    <property type="entry name" value="AAA"/>
    <property type="match status" value="1"/>
</dbReference>
<dbReference type="CDD" id="cd03214">
    <property type="entry name" value="ABC_Iron-Siderophores_B12_Hemin"/>
    <property type="match status" value="1"/>
</dbReference>
<dbReference type="PATRIC" id="fig|1094556.3.peg.836"/>
<sequence length="268" mass="29735">MIEATDICVQRGKKQILNHINLQAKSGAFTIIIGPNGSGKSTFIKALSGEISYSGKITLNGYEVRQTKTYKMAKMRAVLPQSTALVFPFLVHEVVGLGLSVNQLTTSRAELQNLIQKALERVDLSNYGNLYYHQLSGGEQARVQLARVLCQIWKPIYNGIPRWMILDEPIASLDIQHQIIVMDIAKQFAHSGGGVLTVLHDLNLAAHYADNIILLKEGKIYCEGNVTNVLTTQNLRDVYHCSLNVSELPKENIPFILPQTASSYKTKS</sequence>
<dbReference type="Proteomes" id="UP000001077">
    <property type="component" value="Unassembled WGS sequence"/>
</dbReference>
<dbReference type="GO" id="GO:0005524">
    <property type="term" value="F:ATP binding"/>
    <property type="evidence" value="ECO:0007669"/>
    <property type="project" value="UniProtKB-KW"/>
</dbReference>
<dbReference type="NCBIfam" id="NF010068">
    <property type="entry name" value="PRK13548.1"/>
    <property type="match status" value="1"/>
</dbReference>
<comment type="function">
    <text evidence="6">Part of the ABC transporter complex HmuTUV involved in hemin import. Responsible for energy coupling to the transport system.</text>
</comment>
<evidence type="ECO:0000256" key="1">
    <source>
        <dbReference type="ARBA" id="ARBA00005417"/>
    </source>
</evidence>
<keyword evidence="9" id="KW-1185">Reference proteome</keyword>
<dbReference type="EMBL" id="AILY01000016">
    <property type="protein sequence ID" value="EJF86642.1"/>
    <property type="molecule type" value="Genomic_DNA"/>
</dbReference>
<dbReference type="AlphaFoldDB" id="J1JPE3"/>
<evidence type="ECO:0000256" key="4">
    <source>
        <dbReference type="ARBA" id="ARBA00022840"/>
    </source>
</evidence>
<dbReference type="PROSITE" id="PS00211">
    <property type="entry name" value="ABC_TRANSPORTER_1"/>
    <property type="match status" value="1"/>
</dbReference>
<evidence type="ECO:0000259" key="7">
    <source>
        <dbReference type="PROSITE" id="PS50893"/>
    </source>
</evidence>
<dbReference type="eggNOG" id="COG4559">
    <property type="taxonomic scope" value="Bacteria"/>
</dbReference>
<dbReference type="InterPro" id="IPR017871">
    <property type="entry name" value="ABC_transporter-like_CS"/>
</dbReference>
<evidence type="ECO:0000256" key="2">
    <source>
        <dbReference type="ARBA" id="ARBA00022448"/>
    </source>
</evidence>
<keyword evidence="3" id="KW-0547">Nucleotide-binding</keyword>
<dbReference type="HOGENOM" id="CLU_000604_1_11_5"/>
<comment type="similarity">
    <text evidence="1">Belongs to the ABC transporter superfamily.</text>
</comment>
<evidence type="ECO:0000256" key="5">
    <source>
        <dbReference type="ARBA" id="ARBA00022967"/>
    </source>
</evidence>
<dbReference type="GO" id="GO:0016887">
    <property type="term" value="F:ATP hydrolysis activity"/>
    <property type="evidence" value="ECO:0007669"/>
    <property type="project" value="InterPro"/>
</dbReference>
<dbReference type="PANTHER" id="PTHR42794:SF1">
    <property type="entry name" value="HEMIN IMPORT ATP-BINDING PROTEIN HMUV"/>
    <property type="match status" value="1"/>
</dbReference>
<comment type="caution">
    <text evidence="8">The sequence shown here is derived from an EMBL/GenBank/DDBJ whole genome shotgun (WGS) entry which is preliminary data.</text>
</comment>
<evidence type="ECO:0000256" key="6">
    <source>
        <dbReference type="ARBA" id="ARBA00037066"/>
    </source>
</evidence>
<proteinExistence type="inferred from homology"/>
<accession>J1JPE3</accession>
<gene>
    <name evidence="8" type="ORF">MCY_00726</name>
</gene>
<evidence type="ECO:0000313" key="8">
    <source>
        <dbReference type="EMBL" id="EJF86642.1"/>
    </source>
</evidence>
<dbReference type="InterPro" id="IPR027417">
    <property type="entry name" value="P-loop_NTPase"/>
</dbReference>
<protein>
    <submittedName>
        <fullName evidence="8">Hemin import ATP-binding protein HmuV</fullName>
    </submittedName>
</protein>
<dbReference type="InterPro" id="IPR003439">
    <property type="entry name" value="ABC_transporter-like_ATP-bd"/>
</dbReference>
<dbReference type="OrthoDB" id="9810077at2"/>
<reference evidence="8 9" key="1">
    <citation type="submission" date="2012-03" db="EMBL/GenBank/DDBJ databases">
        <title>The Genome Sequence of Bartonella rattimassiliensis 15908.</title>
        <authorList>
            <consortium name="The Broad Institute Genome Sequencing Platform"/>
            <consortium name="The Broad Institute Genome Sequencing Center for Infectious Disease"/>
            <person name="Feldgarden M."/>
            <person name="Kirby J."/>
            <person name="Kosoy M."/>
            <person name="Birtles R."/>
            <person name="Probert W.S."/>
            <person name="Chiaraviglio L."/>
            <person name="Young S.K."/>
            <person name="Zeng Q."/>
            <person name="Gargeya S."/>
            <person name="Fitzgerald M."/>
            <person name="Haas B."/>
            <person name="Abouelleil A."/>
            <person name="Alvarado L."/>
            <person name="Arachchi H.M."/>
            <person name="Berlin A."/>
            <person name="Chapman S.B."/>
            <person name="Gearin G."/>
            <person name="Goldberg J."/>
            <person name="Griggs A."/>
            <person name="Gujja S."/>
            <person name="Hansen M."/>
            <person name="Heiman D."/>
            <person name="Howarth C."/>
            <person name="Larimer J."/>
            <person name="Lui A."/>
            <person name="MacDonald P.J.P."/>
            <person name="McCowen C."/>
            <person name="Montmayeur A."/>
            <person name="Murphy C."/>
            <person name="Neiman D."/>
            <person name="Pearson M."/>
            <person name="Priest M."/>
            <person name="Roberts A."/>
            <person name="Saif S."/>
            <person name="Shea T."/>
            <person name="Sisk P."/>
            <person name="Stolte C."/>
            <person name="Sykes S."/>
            <person name="Wortman J."/>
            <person name="Nusbaum C."/>
            <person name="Birren B."/>
        </authorList>
    </citation>
    <scope>NUCLEOTIDE SEQUENCE [LARGE SCALE GENOMIC DNA]</scope>
    <source>
        <strain evidence="8 9">15908</strain>
    </source>
</reference>